<name>A0A0C3H320_OIDMZ</name>
<dbReference type="Gene3D" id="3.30.465.10">
    <property type="match status" value="1"/>
</dbReference>
<feature type="chain" id="PRO_5002165195" description="FAD-binding PCMH-type domain-containing protein" evidence="6">
    <location>
        <begin position="22"/>
        <end position="504"/>
    </location>
</feature>
<evidence type="ECO:0000256" key="6">
    <source>
        <dbReference type="SAM" id="SignalP"/>
    </source>
</evidence>
<feature type="domain" description="FAD-binding PCMH-type" evidence="7">
    <location>
        <begin position="73"/>
        <end position="242"/>
    </location>
</feature>
<dbReference type="GO" id="GO:0016491">
    <property type="term" value="F:oxidoreductase activity"/>
    <property type="evidence" value="ECO:0007669"/>
    <property type="project" value="UniProtKB-KW"/>
</dbReference>
<reference evidence="8 9" key="1">
    <citation type="submission" date="2014-04" db="EMBL/GenBank/DDBJ databases">
        <authorList>
            <consortium name="DOE Joint Genome Institute"/>
            <person name="Kuo A."/>
            <person name="Martino E."/>
            <person name="Perotto S."/>
            <person name="Kohler A."/>
            <person name="Nagy L.G."/>
            <person name="Floudas D."/>
            <person name="Copeland A."/>
            <person name="Barry K.W."/>
            <person name="Cichocki N."/>
            <person name="Veneault-Fourrey C."/>
            <person name="LaButti K."/>
            <person name="Lindquist E.A."/>
            <person name="Lipzen A."/>
            <person name="Lundell T."/>
            <person name="Morin E."/>
            <person name="Murat C."/>
            <person name="Sun H."/>
            <person name="Tunlid A."/>
            <person name="Henrissat B."/>
            <person name="Grigoriev I.V."/>
            <person name="Hibbett D.S."/>
            <person name="Martin F."/>
            <person name="Nordberg H.P."/>
            <person name="Cantor M.N."/>
            <person name="Hua S.X."/>
        </authorList>
    </citation>
    <scope>NUCLEOTIDE SEQUENCE [LARGE SCALE GENOMIC DNA]</scope>
    <source>
        <strain evidence="8 9">Zn</strain>
    </source>
</reference>
<dbReference type="InterPro" id="IPR016169">
    <property type="entry name" value="FAD-bd_PCMH_sub2"/>
</dbReference>
<dbReference type="AlphaFoldDB" id="A0A0C3H320"/>
<evidence type="ECO:0000256" key="5">
    <source>
        <dbReference type="ARBA" id="ARBA00023002"/>
    </source>
</evidence>
<dbReference type="STRING" id="913774.A0A0C3H320"/>
<accession>A0A0C3H320</accession>
<keyword evidence="3" id="KW-0285">Flavoprotein</keyword>
<dbReference type="InterPro" id="IPR050416">
    <property type="entry name" value="FAD-linked_Oxidoreductase"/>
</dbReference>
<dbReference type="InterPro" id="IPR006094">
    <property type="entry name" value="Oxid_FAD_bind_N"/>
</dbReference>
<dbReference type="Proteomes" id="UP000054321">
    <property type="component" value="Unassembled WGS sequence"/>
</dbReference>
<evidence type="ECO:0000313" key="8">
    <source>
        <dbReference type="EMBL" id="KIN02556.1"/>
    </source>
</evidence>
<feature type="signal peptide" evidence="6">
    <location>
        <begin position="1"/>
        <end position="21"/>
    </location>
</feature>
<proteinExistence type="inferred from homology"/>
<gene>
    <name evidence="8" type="ORF">OIDMADRAFT_40476</name>
</gene>
<sequence length="504" mass="54799">MNWLRMEVISAVTSWLMSLACQSVPIARNWLGGFTPCQIDDLTELWKKLSPSAKIYYPGSEDFEEATARWSVLDAPKVNVVVVPGTENDVAETVKYANQKELPFLAFNGAHAAITTLGKMDHGIEIYLNQLSSVEIAKDGKTATFGGGIMSKNVTDALWAAGKQTVTGTCECVSLLGPALGGGHGWLQGHYGLIADQFVSMVVLADGSLQTIDATSDLFWAMKGAGANFGIVTSLISKIYNIQYSNWAIDTLIFSGKKVEAVYQAANDCLLKNGTQSANVINWSYWLNIPAIDPNNPVILFYIIQEGVDVVDPAYTEPFHDIGPLSETATGGSYIDLATWTGIALDAPPCQKDGLVNPRFPIYLQTYNVPAQKRAYNQFASAVSGASVFNNSIFMFEGYSMEGVHAIAGDSAAFAYRSENLLAAPLITYAPAGSDLDQQAAQLGDQLRQVLHDASGRTDLRAYVNYAHGDETLEQWYGSEAWRQSRLRALKKKYDPEGKPPSNP</sequence>
<dbReference type="GO" id="GO:0071949">
    <property type="term" value="F:FAD binding"/>
    <property type="evidence" value="ECO:0007669"/>
    <property type="project" value="InterPro"/>
</dbReference>
<dbReference type="InParanoid" id="A0A0C3H320"/>
<evidence type="ECO:0000256" key="3">
    <source>
        <dbReference type="ARBA" id="ARBA00022630"/>
    </source>
</evidence>
<evidence type="ECO:0000256" key="4">
    <source>
        <dbReference type="ARBA" id="ARBA00022827"/>
    </source>
</evidence>
<dbReference type="PANTHER" id="PTHR42973:SF9">
    <property type="entry name" value="FAD-BINDING PCMH-TYPE DOMAIN-CONTAINING PROTEIN-RELATED"/>
    <property type="match status" value="1"/>
</dbReference>
<dbReference type="Pfam" id="PF08031">
    <property type="entry name" value="BBE"/>
    <property type="match status" value="1"/>
</dbReference>
<reference evidence="9" key="2">
    <citation type="submission" date="2015-01" db="EMBL/GenBank/DDBJ databases">
        <title>Evolutionary Origins and Diversification of the Mycorrhizal Mutualists.</title>
        <authorList>
            <consortium name="DOE Joint Genome Institute"/>
            <consortium name="Mycorrhizal Genomics Consortium"/>
            <person name="Kohler A."/>
            <person name="Kuo A."/>
            <person name="Nagy L.G."/>
            <person name="Floudas D."/>
            <person name="Copeland A."/>
            <person name="Barry K.W."/>
            <person name="Cichocki N."/>
            <person name="Veneault-Fourrey C."/>
            <person name="LaButti K."/>
            <person name="Lindquist E.A."/>
            <person name="Lipzen A."/>
            <person name="Lundell T."/>
            <person name="Morin E."/>
            <person name="Murat C."/>
            <person name="Riley R."/>
            <person name="Ohm R."/>
            <person name="Sun H."/>
            <person name="Tunlid A."/>
            <person name="Henrissat B."/>
            <person name="Grigoriev I.V."/>
            <person name="Hibbett D.S."/>
            <person name="Martin F."/>
        </authorList>
    </citation>
    <scope>NUCLEOTIDE SEQUENCE [LARGE SCALE GENOMIC DNA]</scope>
    <source>
        <strain evidence="9">Zn</strain>
    </source>
</reference>
<dbReference type="OrthoDB" id="9996127at2759"/>
<evidence type="ECO:0000313" key="9">
    <source>
        <dbReference type="Proteomes" id="UP000054321"/>
    </source>
</evidence>
<comment type="cofactor">
    <cofactor evidence="1">
        <name>FAD</name>
        <dbReference type="ChEBI" id="CHEBI:57692"/>
    </cofactor>
</comment>
<dbReference type="PANTHER" id="PTHR42973">
    <property type="entry name" value="BINDING OXIDOREDUCTASE, PUTATIVE (AFU_ORTHOLOGUE AFUA_1G17690)-RELATED"/>
    <property type="match status" value="1"/>
</dbReference>
<keyword evidence="4" id="KW-0274">FAD</keyword>
<evidence type="ECO:0000256" key="1">
    <source>
        <dbReference type="ARBA" id="ARBA00001974"/>
    </source>
</evidence>
<organism evidence="8 9">
    <name type="scientific">Oidiodendron maius (strain Zn)</name>
    <dbReference type="NCBI Taxonomy" id="913774"/>
    <lineage>
        <taxon>Eukaryota</taxon>
        <taxon>Fungi</taxon>
        <taxon>Dikarya</taxon>
        <taxon>Ascomycota</taxon>
        <taxon>Pezizomycotina</taxon>
        <taxon>Leotiomycetes</taxon>
        <taxon>Leotiomycetes incertae sedis</taxon>
        <taxon>Myxotrichaceae</taxon>
        <taxon>Oidiodendron</taxon>
    </lineage>
</organism>
<evidence type="ECO:0000259" key="7">
    <source>
        <dbReference type="PROSITE" id="PS51387"/>
    </source>
</evidence>
<comment type="similarity">
    <text evidence="2">Belongs to the oxygen-dependent FAD-linked oxidoreductase family.</text>
</comment>
<dbReference type="Gene3D" id="3.40.462.20">
    <property type="match status" value="1"/>
</dbReference>
<protein>
    <recommendedName>
        <fullName evidence="7">FAD-binding PCMH-type domain-containing protein</fullName>
    </recommendedName>
</protein>
<dbReference type="InterPro" id="IPR036318">
    <property type="entry name" value="FAD-bd_PCMH-like_sf"/>
</dbReference>
<keyword evidence="9" id="KW-1185">Reference proteome</keyword>
<keyword evidence="6" id="KW-0732">Signal</keyword>
<evidence type="ECO:0000256" key="2">
    <source>
        <dbReference type="ARBA" id="ARBA00005466"/>
    </source>
</evidence>
<keyword evidence="5" id="KW-0560">Oxidoreductase</keyword>
<dbReference type="HOGENOM" id="CLU_018354_0_1_1"/>
<dbReference type="PROSITE" id="PS51387">
    <property type="entry name" value="FAD_PCMH"/>
    <property type="match status" value="1"/>
</dbReference>
<dbReference type="PROSITE" id="PS51257">
    <property type="entry name" value="PROKAR_LIPOPROTEIN"/>
    <property type="match status" value="1"/>
</dbReference>
<dbReference type="InterPro" id="IPR016166">
    <property type="entry name" value="FAD-bd_PCMH"/>
</dbReference>
<dbReference type="SUPFAM" id="SSF56176">
    <property type="entry name" value="FAD-binding/transporter-associated domain-like"/>
    <property type="match status" value="1"/>
</dbReference>
<dbReference type="InterPro" id="IPR012951">
    <property type="entry name" value="BBE"/>
</dbReference>
<dbReference type="EMBL" id="KN832874">
    <property type="protein sequence ID" value="KIN02556.1"/>
    <property type="molecule type" value="Genomic_DNA"/>
</dbReference>
<dbReference type="Pfam" id="PF01565">
    <property type="entry name" value="FAD_binding_4"/>
    <property type="match status" value="1"/>
</dbReference>